<evidence type="ECO:0000313" key="1">
    <source>
        <dbReference type="EMBL" id="KAK8859179.1"/>
    </source>
</evidence>
<keyword evidence="2" id="KW-1185">Reference proteome</keyword>
<proteinExistence type="predicted"/>
<dbReference type="Proteomes" id="UP001390339">
    <property type="component" value="Unassembled WGS sequence"/>
</dbReference>
<name>A0ABR2I817_9PEZI</name>
<comment type="caution">
    <text evidence="1">The sequence shown here is derived from an EMBL/GenBank/DDBJ whole genome shotgun (WGS) entry which is preliminary data.</text>
</comment>
<protein>
    <submittedName>
        <fullName evidence="1">Uncharacterized protein</fullName>
    </submittedName>
</protein>
<organism evidence="1 2">
    <name type="scientific">Apiospora arundinis</name>
    <dbReference type="NCBI Taxonomy" id="335852"/>
    <lineage>
        <taxon>Eukaryota</taxon>
        <taxon>Fungi</taxon>
        <taxon>Dikarya</taxon>
        <taxon>Ascomycota</taxon>
        <taxon>Pezizomycotina</taxon>
        <taxon>Sordariomycetes</taxon>
        <taxon>Xylariomycetidae</taxon>
        <taxon>Amphisphaeriales</taxon>
        <taxon>Apiosporaceae</taxon>
        <taxon>Apiospora</taxon>
    </lineage>
</organism>
<accession>A0ABR2I817</accession>
<evidence type="ECO:0000313" key="2">
    <source>
        <dbReference type="Proteomes" id="UP001390339"/>
    </source>
</evidence>
<reference evidence="1 2" key="1">
    <citation type="journal article" date="2024" name="IMA Fungus">
        <title>Apiospora arundinis, a panoply of carbohydrate-active enzymes and secondary metabolites.</title>
        <authorList>
            <person name="Sorensen T."/>
            <person name="Petersen C."/>
            <person name="Muurmann A.T."/>
            <person name="Christiansen J.V."/>
            <person name="Brundto M.L."/>
            <person name="Overgaard C.K."/>
            <person name="Boysen A.T."/>
            <person name="Wollenberg R.D."/>
            <person name="Larsen T.O."/>
            <person name="Sorensen J.L."/>
            <person name="Nielsen K.L."/>
            <person name="Sondergaard T.E."/>
        </authorList>
    </citation>
    <scope>NUCLEOTIDE SEQUENCE [LARGE SCALE GENOMIC DNA]</scope>
    <source>
        <strain evidence="1 2">AAU 773</strain>
    </source>
</reference>
<dbReference type="EMBL" id="JAPCWZ010000006">
    <property type="protein sequence ID" value="KAK8859179.1"/>
    <property type="molecule type" value="Genomic_DNA"/>
</dbReference>
<gene>
    <name evidence="1" type="ORF">PGQ11_009913</name>
</gene>
<sequence length="199" mass="22522">MTARPFLVSLLTFLRHGSRSSIGQSSSIRPSYSVLDGTRFSPHNYLAAGIEASALPFWGMAVYRTTYENQPAWEAFVRDKVEFFDSLKSMMGERLVEHKFRVFDDPALEGCNLGLLRSHFANEVAEQKSAHSALPKPESTLRPWALLNRDPGRQVTDPFVATWHSYFLVVGRACFKNAKTNPNVVLKLMRRAPESSEER</sequence>